<evidence type="ECO:0000313" key="5">
    <source>
        <dbReference type="Proteomes" id="UP000830167"/>
    </source>
</evidence>
<dbReference type="Pfam" id="PF05362">
    <property type="entry name" value="Lon_C"/>
    <property type="match status" value="1"/>
</dbReference>
<comment type="similarity">
    <text evidence="1">Belongs to the peptidase S16 family.</text>
</comment>
<dbReference type="Proteomes" id="UP000830167">
    <property type="component" value="Chromosome"/>
</dbReference>
<feature type="active site" evidence="1">
    <location>
        <position position="250"/>
    </location>
</feature>
<dbReference type="InterPro" id="IPR014721">
    <property type="entry name" value="Ribsml_uS5_D2-typ_fold_subgr"/>
</dbReference>
<keyword evidence="2" id="KW-1133">Transmembrane helix</keyword>
<keyword evidence="1" id="KW-0720">Serine protease</keyword>
<keyword evidence="2" id="KW-0472">Membrane</keyword>
<evidence type="ECO:0000256" key="1">
    <source>
        <dbReference type="PROSITE-ProRule" id="PRU01122"/>
    </source>
</evidence>
<dbReference type="EC" id="3.4.21.53" evidence="1"/>
<keyword evidence="5" id="KW-1185">Reference proteome</keyword>
<dbReference type="PROSITE" id="PS51786">
    <property type="entry name" value="LON_PROTEOLYTIC"/>
    <property type="match status" value="1"/>
</dbReference>
<dbReference type="InterPro" id="IPR001478">
    <property type="entry name" value="PDZ"/>
</dbReference>
<organism evidence="4 5">
    <name type="scientific">Fodinisporobacter ferrooxydans</name>
    <dbReference type="NCBI Taxonomy" id="2901836"/>
    <lineage>
        <taxon>Bacteria</taxon>
        <taxon>Bacillati</taxon>
        <taxon>Bacillota</taxon>
        <taxon>Bacilli</taxon>
        <taxon>Bacillales</taxon>
        <taxon>Alicyclobacillaceae</taxon>
        <taxon>Fodinisporobacter</taxon>
    </lineage>
</organism>
<evidence type="ECO:0000256" key="2">
    <source>
        <dbReference type="SAM" id="Phobius"/>
    </source>
</evidence>
<dbReference type="InterPro" id="IPR027065">
    <property type="entry name" value="Lon_Prtase"/>
</dbReference>
<reference evidence="4" key="1">
    <citation type="submission" date="2021-12" db="EMBL/GenBank/DDBJ databases">
        <title>Alicyclobacillaceae gen. nov., sp. nov., isolated from chalcocite enrichment system.</title>
        <authorList>
            <person name="Jiang Z."/>
        </authorList>
    </citation>
    <scope>NUCLEOTIDE SEQUENCE</scope>
    <source>
        <strain evidence="4">MYW30-H2</strain>
    </source>
</reference>
<feature type="domain" description="Lon proteolytic" evidence="3">
    <location>
        <begin position="245"/>
        <end position="352"/>
    </location>
</feature>
<accession>A0ABY4CFC7</accession>
<dbReference type="InterPro" id="IPR036034">
    <property type="entry name" value="PDZ_sf"/>
</dbReference>
<keyword evidence="1" id="KW-0378">Hydrolase</keyword>
<dbReference type="EMBL" id="CP089291">
    <property type="protein sequence ID" value="UOF89218.1"/>
    <property type="molecule type" value="Genomic_DNA"/>
</dbReference>
<dbReference type="SUPFAM" id="SSF50156">
    <property type="entry name" value="PDZ domain-like"/>
    <property type="match status" value="1"/>
</dbReference>
<proteinExistence type="inferred from homology"/>
<dbReference type="SMART" id="SM00228">
    <property type="entry name" value="PDZ"/>
    <property type="match status" value="1"/>
</dbReference>
<dbReference type="InterPro" id="IPR008269">
    <property type="entry name" value="Lon_proteolytic"/>
</dbReference>
<keyword evidence="2" id="KW-0812">Transmembrane</keyword>
<dbReference type="Gene3D" id="3.30.230.10">
    <property type="match status" value="1"/>
</dbReference>
<dbReference type="Gene3D" id="2.30.42.10">
    <property type="match status" value="1"/>
</dbReference>
<dbReference type="Pfam" id="PF13180">
    <property type="entry name" value="PDZ_2"/>
    <property type="match status" value="1"/>
</dbReference>
<feature type="active site" evidence="1">
    <location>
        <position position="295"/>
    </location>
</feature>
<dbReference type="SUPFAM" id="SSF54211">
    <property type="entry name" value="Ribosomal protein S5 domain 2-like"/>
    <property type="match status" value="1"/>
</dbReference>
<dbReference type="NCBIfam" id="NF041438">
    <property type="entry name" value="SepM_fam_S16"/>
    <property type="match status" value="1"/>
</dbReference>
<dbReference type="PANTHER" id="PTHR10046">
    <property type="entry name" value="ATP DEPENDENT LON PROTEASE FAMILY MEMBER"/>
    <property type="match status" value="1"/>
</dbReference>
<name>A0ABY4CFC7_9BACL</name>
<feature type="transmembrane region" description="Helical" evidence="2">
    <location>
        <begin position="12"/>
        <end position="37"/>
    </location>
</feature>
<evidence type="ECO:0000313" key="4">
    <source>
        <dbReference type="EMBL" id="UOF89218.1"/>
    </source>
</evidence>
<dbReference type="RefSeq" id="WP_347435902.1">
    <property type="nucleotide sequence ID" value="NZ_CP089291.1"/>
</dbReference>
<dbReference type="InterPro" id="IPR020568">
    <property type="entry name" value="Ribosomal_Su5_D2-typ_SF"/>
</dbReference>
<protein>
    <recommendedName>
        <fullName evidence="1">endopeptidase La</fullName>
        <ecNumber evidence="1">3.4.21.53</ecNumber>
    </recommendedName>
</protein>
<evidence type="ECO:0000259" key="3">
    <source>
        <dbReference type="PROSITE" id="PS51786"/>
    </source>
</evidence>
<gene>
    <name evidence="4" type="ORF">LSG31_15015</name>
</gene>
<sequence length="356" mass="38793">MTGPQPQFRRKLGLQISGVCIAILLILGAVVPLPYFVEYPGSAESLQPIITVEGGHKIEKGTFMLTTVSMLRASNVYYFLYGLAQSNSEVKKKSEVDPGMSEADYHYTQQYMMDSAKQNAVASALSYLGKPVTVRYLGVEVLSILPDSHAKSVLKTGDIIQSINHYPIQTSEQLLQALKNKKPGAKVTLTFERNHTVQDAQVQLMNLQNHQENGPVAANKAGLGITPGTVIKTETPYQIQIKTGNIGGPSAGFMFAVEIVNQLADRDLTKGYRIAGTGTIDPSGHIGQIGGIEHKIVAADREHADIFFVPKDIRKTDTNEKKAIAEAKAIGTKMKIVPVRTLADAIEYLKQLPEHP</sequence>
<keyword evidence="1" id="KW-0645">Protease</keyword>
<comment type="catalytic activity">
    <reaction evidence="1">
        <text>Hydrolysis of proteins in presence of ATP.</text>
        <dbReference type="EC" id="3.4.21.53"/>
    </reaction>
</comment>